<keyword evidence="7" id="KW-0539">Nucleus</keyword>
<dbReference type="OrthoDB" id="77828at2759"/>
<dbReference type="PANTHER" id="PTHR13989">
    <property type="entry name" value="REPLICATION PROTEIN A-RELATED"/>
    <property type="match status" value="1"/>
</dbReference>
<name>A0A8H6T6Z3_9AGAR</name>
<organism evidence="11 12">
    <name type="scientific">Mycena indigotica</name>
    <dbReference type="NCBI Taxonomy" id="2126181"/>
    <lineage>
        <taxon>Eukaryota</taxon>
        <taxon>Fungi</taxon>
        <taxon>Dikarya</taxon>
        <taxon>Basidiomycota</taxon>
        <taxon>Agaricomycotina</taxon>
        <taxon>Agaricomycetes</taxon>
        <taxon>Agaricomycetidae</taxon>
        <taxon>Agaricales</taxon>
        <taxon>Marasmiineae</taxon>
        <taxon>Mycenaceae</taxon>
        <taxon>Mycena</taxon>
    </lineage>
</organism>
<keyword evidence="6" id="KW-0238">DNA-binding</keyword>
<gene>
    <name evidence="11" type="ORF">MIND_00204300</name>
</gene>
<evidence type="ECO:0000313" key="11">
    <source>
        <dbReference type="EMBL" id="KAF7311929.1"/>
    </source>
</evidence>
<evidence type="ECO:0000256" key="7">
    <source>
        <dbReference type="ARBA" id="ARBA00023242"/>
    </source>
</evidence>
<evidence type="ECO:0000256" key="8">
    <source>
        <dbReference type="ARBA" id="ARBA00030039"/>
    </source>
</evidence>
<evidence type="ECO:0000256" key="5">
    <source>
        <dbReference type="ARBA" id="ARBA00022895"/>
    </source>
</evidence>
<proteinExistence type="predicted"/>
<dbReference type="InterPro" id="IPR040260">
    <property type="entry name" value="RFA2-like"/>
</dbReference>
<feature type="compositionally biased region" description="Polar residues" evidence="9">
    <location>
        <begin position="403"/>
        <end position="420"/>
    </location>
</feature>
<keyword evidence="12" id="KW-1185">Reference proteome</keyword>
<feature type="compositionally biased region" description="Polar residues" evidence="9">
    <location>
        <begin position="279"/>
        <end position="293"/>
    </location>
</feature>
<evidence type="ECO:0000256" key="2">
    <source>
        <dbReference type="ARBA" id="ARBA00004574"/>
    </source>
</evidence>
<evidence type="ECO:0000256" key="3">
    <source>
        <dbReference type="ARBA" id="ARBA00017411"/>
    </source>
</evidence>
<reference evidence="11" key="1">
    <citation type="submission" date="2020-05" db="EMBL/GenBank/DDBJ databases">
        <title>Mycena genomes resolve the evolution of fungal bioluminescence.</title>
        <authorList>
            <person name="Tsai I.J."/>
        </authorList>
    </citation>
    <scope>NUCLEOTIDE SEQUENCE</scope>
    <source>
        <strain evidence="11">171206Taipei</strain>
    </source>
</reference>
<feature type="domain" description="CST complex subunit Stn1 N-terminal" evidence="10">
    <location>
        <begin position="50"/>
        <end position="153"/>
    </location>
</feature>
<dbReference type="InterPro" id="IPR018856">
    <property type="entry name" value="Stn1_N"/>
</dbReference>
<keyword evidence="4" id="KW-0158">Chromosome</keyword>
<comment type="subcellular location">
    <subcellularLocation>
        <location evidence="2">Chromosome</location>
        <location evidence="2">Telomere</location>
    </subcellularLocation>
    <subcellularLocation>
        <location evidence="1">Nucleus</location>
    </subcellularLocation>
</comment>
<dbReference type="Pfam" id="PF10451">
    <property type="entry name" value="Stn1"/>
    <property type="match status" value="1"/>
</dbReference>
<feature type="region of interest" description="Disordered" evidence="9">
    <location>
        <begin position="333"/>
        <end position="352"/>
    </location>
</feature>
<keyword evidence="5" id="KW-0779">Telomere</keyword>
<evidence type="ECO:0000256" key="1">
    <source>
        <dbReference type="ARBA" id="ARBA00004123"/>
    </source>
</evidence>
<evidence type="ECO:0000256" key="4">
    <source>
        <dbReference type="ARBA" id="ARBA00022454"/>
    </source>
</evidence>
<protein>
    <recommendedName>
        <fullName evidence="3">CST complex subunit STN1</fullName>
    </recommendedName>
    <alternativeName>
        <fullName evidence="8">Suppressor of cdc thirteen homolog</fullName>
    </alternativeName>
</protein>
<dbReference type="GeneID" id="59341458"/>
<feature type="compositionally biased region" description="Low complexity" evidence="9">
    <location>
        <begin position="184"/>
        <end position="215"/>
    </location>
</feature>
<dbReference type="EMBL" id="JACAZF010000002">
    <property type="protein sequence ID" value="KAF7311929.1"/>
    <property type="molecule type" value="Genomic_DNA"/>
</dbReference>
<accession>A0A8H6T6Z3</accession>
<dbReference type="AlphaFoldDB" id="A0A8H6T6Z3"/>
<dbReference type="SUPFAM" id="SSF50249">
    <property type="entry name" value="Nucleic acid-binding proteins"/>
    <property type="match status" value="1"/>
</dbReference>
<evidence type="ECO:0000256" key="6">
    <source>
        <dbReference type="ARBA" id="ARBA00023125"/>
    </source>
</evidence>
<feature type="compositionally biased region" description="Basic and acidic residues" evidence="9">
    <location>
        <begin position="335"/>
        <end position="351"/>
    </location>
</feature>
<dbReference type="InterPro" id="IPR012340">
    <property type="entry name" value="NA-bd_OB-fold"/>
</dbReference>
<dbReference type="Gene3D" id="2.40.50.140">
    <property type="entry name" value="Nucleic acid-binding proteins"/>
    <property type="match status" value="1"/>
</dbReference>
<dbReference type="RefSeq" id="XP_037224037.1">
    <property type="nucleotide sequence ID" value="XM_037358942.1"/>
</dbReference>
<evidence type="ECO:0000259" key="10">
    <source>
        <dbReference type="Pfam" id="PF10451"/>
    </source>
</evidence>
<dbReference type="Proteomes" id="UP000636479">
    <property type="component" value="Unassembled WGS sequence"/>
</dbReference>
<feature type="region of interest" description="Disordered" evidence="9">
    <location>
        <begin position="402"/>
        <end position="436"/>
    </location>
</feature>
<feature type="region of interest" description="Disordered" evidence="9">
    <location>
        <begin position="270"/>
        <end position="293"/>
    </location>
</feature>
<dbReference type="GO" id="GO:0000781">
    <property type="term" value="C:chromosome, telomeric region"/>
    <property type="evidence" value="ECO:0007669"/>
    <property type="project" value="UniProtKB-SubCell"/>
</dbReference>
<comment type="caution">
    <text evidence="11">The sequence shown here is derived from an EMBL/GenBank/DDBJ whole genome shotgun (WGS) entry which is preliminary data.</text>
</comment>
<evidence type="ECO:0000256" key="9">
    <source>
        <dbReference type="SAM" id="MobiDB-lite"/>
    </source>
</evidence>
<sequence length="502" mass="54659">MSETTTHAAEMQALWQWTLTPEATAACLVQDVFRAREQRGDENKEKAGEAEFYWVGRVPVRTVRLVGMVVGVQAYESRVVYSLDDGSGVMECQHRPPPEKGAGAAADGPKPVARLGEQAVVVGRIARHRDGKRVVVDSIEKCQDPNDEPRHWLAVRDLHATHYDIDEPFVVPARPLQPTPAPSTPRRTSATVSPRTPSTAASSPARASSVVPMSPHKLRHPSRLRSRDLTQNAFRIYVKHYMANVPPWSDPGPGTPKTPTQALRALGVDDTPRPARHTMPSSSSSFPHTPATSAETHGFTVSYLRRVPALALMAQKVAHAEWKRRALEAYNAAKARGERPAKPVPEKDPARRRARTKRLFVWAVQQLVKDGEVVSWEGPVRPALGPGLVSTQDGDVSLWRMDSSASTAGGDSTLFSNASSMADGEQDDGELSAPEDGEEAFVPLTPAFVAAAVGGAVRVLAARGKPADAQAVLRYLRRSDDMWRNLNEVVVQDALRLLGLAE</sequence>
<feature type="compositionally biased region" description="Acidic residues" evidence="9">
    <location>
        <begin position="424"/>
        <end position="436"/>
    </location>
</feature>
<dbReference type="GO" id="GO:0005634">
    <property type="term" value="C:nucleus"/>
    <property type="evidence" value="ECO:0007669"/>
    <property type="project" value="UniProtKB-SubCell"/>
</dbReference>
<dbReference type="PANTHER" id="PTHR13989:SF33">
    <property type="entry name" value="CST COMPLEX SUBUNIT STN1"/>
    <property type="match status" value="1"/>
</dbReference>
<dbReference type="GO" id="GO:0003677">
    <property type="term" value="F:DNA binding"/>
    <property type="evidence" value="ECO:0007669"/>
    <property type="project" value="UniProtKB-KW"/>
</dbReference>
<evidence type="ECO:0000313" key="12">
    <source>
        <dbReference type="Proteomes" id="UP000636479"/>
    </source>
</evidence>
<feature type="region of interest" description="Disordered" evidence="9">
    <location>
        <begin position="171"/>
        <end position="226"/>
    </location>
</feature>